<name>A0A0E4BJ44_9BRAD</name>
<dbReference type="Proteomes" id="UP000063308">
    <property type="component" value="Chromosome"/>
</dbReference>
<reference evidence="1 2" key="1">
    <citation type="submission" date="2014-11" db="EMBL/GenBank/DDBJ databases">
        <title>Symbiosis island explosion on the genome of extra-slow-growing strains of soybean bradyrhizobia with massive insertion sequences.</title>
        <authorList>
            <person name="Iida T."/>
            <person name="Minamisawa K."/>
        </authorList>
    </citation>
    <scope>NUCLEOTIDE SEQUENCE [LARGE SCALE GENOMIC DNA]</scope>
    <source>
        <strain evidence="1 2">NK6</strain>
    </source>
</reference>
<evidence type="ECO:0000313" key="1">
    <source>
        <dbReference type="EMBL" id="BAR53364.1"/>
    </source>
</evidence>
<gene>
    <name evidence="1" type="ORF">NK6_175</name>
</gene>
<dbReference type="EMBL" id="AP014685">
    <property type="protein sequence ID" value="BAR53364.1"/>
    <property type="molecule type" value="Genomic_DNA"/>
</dbReference>
<evidence type="ECO:0000313" key="2">
    <source>
        <dbReference type="Proteomes" id="UP000063308"/>
    </source>
</evidence>
<organism evidence="1 2">
    <name type="scientific">Bradyrhizobium diazoefficiens</name>
    <dbReference type="NCBI Taxonomy" id="1355477"/>
    <lineage>
        <taxon>Bacteria</taxon>
        <taxon>Pseudomonadati</taxon>
        <taxon>Pseudomonadota</taxon>
        <taxon>Alphaproteobacteria</taxon>
        <taxon>Hyphomicrobiales</taxon>
        <taxon>Nitrobacteraceae</taxon>
        <taxon>Bradyrhizobium</taxon>
    </lineage>
</organism>
<dbReference type="AlphaFoldDB" id="A0A0E4BJ44"/>
<protein>
    <submittedName>
        <fullName evidence="1">Uncharacterized protein</fullName>
    </submittedName>
</protein>
<sequence length="50" mass="6139">MGLYRWTNDPELRFPAPIKIRNRNFRSRRAIEEFKTRMMRAAVTQRVETK</sequence>
<proteinExistence type="predicted"/>
<accession>A0A0E4BJ44</accession>